<accession>A0ABT6HP68</accession>
<feature type="region of interest" description="Disordered" evidence="1">
    <location>
        <begin position="122"/>
        <end position="186"/>
    </location>
</feature>
<dbReference type="EMBL" id="JARWBG010000018">
    <property type="protein sequence ID" value="MDH2390507.1"/>
    <property type="molecule type" value="Genomic_DNA"/>
</dbReference>
<gene>
    <name evidence="4" type="ORF">QCN29_17235</name>
</gene>
<proteinExistence type="predicted"/>
<evidence type="ECO:0000256" key="2">
    <source>
        <dbReference type="SAM" id="Phobius"/>
    </source>
</evidence>
<organism evidence="4 5">
    <name type="scientific">Streptomyces chengmaiensis</name>
    <dbReference type="NCBI Taxonomy" id="3040919"/>
    <lineage>
        <taxon>Bacteria</taxon>
        <taxon>Bacillati</taxon>
        <taxon>Actinomycetota</taxon>
        <taxon>Actinomycetes</taxon>
        <taxon>Kitasatosporales</taxon>
        <taxon>Streptomycetaceae</taxon>
        <taxon>Streptomyces</taxon>
    </lineage>
</organism>
<keyword evidence="2" id="KW-0472">Membrane</keyword>
<feature type="compositionally biased region" description="Low complexity" evidence="1">
    <location>
        <begin position="143"/>
        <end position="155"/>
    </location>
</feature>
<dbReference type="RefSeq" id="WP_279929043.1">
    <property type="nucleotide sequence ID" value="NZ_JARWBG010000018.1"/>
</dbReference>
<feature type="transmembrane region" description="Helical" evidence="2">
    <location>
        <begin position="190"/>
        <end position="208"/>
    </location>
</feature>
<keyword evidence="2" id="KW-0812">Transmembrane</keyword>
<sequence>MRSALIALRGAGVAGVLIIAPATPAAYAADPVKATPTPAAVAPGGKVEVRVSGCPEAGGAVSSKAFVADAELAADGSGSELIGSATVKSTAEADAHDIEVDCGGREHPRAGRIEIVHRYARPHPSRQPGQSPQARPSAGGPQASPRPASPVAPVRAGGGGAATLAGGQAAEQPSARPDVVETGPGTPHTVIGLVLAGVAAVAVAFRSARRRRSGTD</sequence>
<dbReference type="Proteomes" id="UP001223144">
    <property type="component" value="Unassembled WGS sequence"/>
</dbReference>
<feature type="chain" id="PRO_5045722471" evidence="3">
    <location>
        <begin position="29"/>
        <end position="216"/>
    </location>
</feature>
<keyword evidence="3" id="KW-0732">Signal</keyword>
<evidence type="ECO:0000256" key="1">
    <source>
        <dbReference type="SAM" id="MobiDB-lite"/>
    </source>
</evidence>
<evidence type="ECO:0000256" key="3">
    <source>
        <dbReference type="SAM" id="SignalP"/>
    </source>
</evidence>
<evidence type="ECO:0000313" key="5">
    <source>
        <dbReference type="Proteomes" id="UP001223144"/>
    </source>
</evidence>
<keyword evidence="5" id="KW-1185">Reference proteome</keyword>
<evidence type="ECO:0000313" key="4">
    <source>
        <dbReference type="EMBL" id="MDH2390507.1"/>
    </source>
</evidence>
<name>A0ABT6HP68_9ACTN</name>
<protein>
    <submittedName>
        <fullName evidence="4">Uncharacterized protein</fullName>
    </submittedName>
</protein>
<reference evidence="4 5" key="1">
    <citation type="submission" date="2023-04" db="EMBL/GenBank/DDBJ databases">
        <title>Streptomyces chengmaiensis sp. nov. isolated from the stem of mangrove plant in Hainan.</title>
        <authorList>
            <person name="Huang X."/>
            <person name="Zhou S."/>
            <person name="Chu X."/>
            <person name="Xie Y."/>
            <person name="Lin Y."/>
        </authorList>
    </citation>
    <scope>NUCLEOTIDE SEQUENCE [LARGE SCALE GENOMIC DNA]</scope>
    <source>
        <strain evidence="4 5">HNM0663</strain>
    </source>
</reference>
<keyword evidence="2" id="KW-1133">Transmembrane helix</keyword>
<comment type="caution">
    <text evidence="4">The sequence shown here is derived from an EMBL/GenBank/DDBJ whole genome shotgun (WGS) entry which is preliminary data.</text>
</comment>
<feature type="signal peptide" evidence="3">
    <location>
        <begin position="1"/>
        <end position="28"/>
    </location>
</feature>